<evidence type="ECO:0000313" key="3">
    <source>
        <dbReference type="EnsemblProtists" id="EKX40873"/>
    </source>
</evidence>
<dbReference type="KEGG" id="gtt:GUITHDRAFT_75270"/>
<dbReference type="EMBL" id="JH993028">
    <property type="protein sequence ID" value="EKX40873.1"/>
    <property type="molecule type" value="Genomic_DNA"/>
</dbReference>
<accession>L1IX86</accession>
<sequence>VEDELKCPITMSRMRDAVVTCDGHSYERSAILRWLRRLQPPVLFSFTSSM</sequence>
<dbReference type="GeneID" id="17297503"/>
<dbReference type="GO" id="GO:0016567">
    <property type="term" value="P:protein ubiquitination"/>
    <property type="evidence" value="ECO:0007669"/>
    <property type="project" value="InterPro"/>
</dbReference>
<dbReference type="SUPFAM" id="SSF57850">
    <property type="entry name" value="RING/U-box"/>
    <property type="match status" value="1"/>
</dbReference>
<dbReference type="RefSeq" id="XP_005827853.1">
    <property type="nucleotide sequence ID" value="XM_005827796.1"/>
</dbReference>
<protein>
    <recommendedName>
        <fullName evidence="1">U-box domain-containing protein</fullName>
    </recommendedName>
</protein>
<dbReference type="PANTHER" id="PTHR46573">
    <property type="entry name" value="WD REPEAT, SAM AND U-BOX DOMAIN-CONTAINING PROTEIN 1"/>
    <property type="match status" value="1"/>
</dbReference>
<dbReference type="InterPro" id="IPR052085">
    <property type="entry name" value="WD-SAM-U-box"/>
</dbReference>
<dbReference type="PROSITE" id="PS51698">
    <property type="entry name" value="U_BOX"/>
    <property type="match status" value="1"/>
</dbReference>
<evidence type="ECO:0000313" key="4">
    <source>
        <dbReference type="Proteomes" id="UP000011087"/>
    </source>
</evidence>
<dbReference type="PaxDb" id="55529-EKX40873"/>
<evidence type="ECO:0000259" key="1">
    <source>
        <dbReference type="PROSITE" id="PS51698"/>
    </source>
</evidence>
<reference evidence="3" key="3">
    <citation type="submission" date="2016-03" db="UniProtKB">
        <authorList>
            <consortium name="EnsemblProtists"/>
        </authorList>
    </citation>
    <scope>IDENTIFICATION</scope>
</reference>
<dbReference type="InterPro" id="IPR013083">
    <property type="entry name" value="Znf_RING/FYVE/PHD"/>
</dbReference>
<name>L1IX86_GUITC</name>
<dbReference type="OrthoDB" id="10064100at2759"/>
<feature type="non-terminal residue" evidence="2">
    <location>
        <position position="1"/>
    </location>
</feature>
<dbReference type="PANTHER" id="PTHR46573:SF1">
    <property type="entry name" value="WD REPEAT, SAM AND U-BOX DOMAIN-CONTAINING PROTEIN 1"/>
    <property type="match status" value="1"/>
</dbReference>
<dbReference type="Gene3D" id="3.30.40.10">
    <property type="entry name" value="Zinc/RING finger domain, C3HC4 (zinc finger)"/>
    <property type="match status" value="1"/>
</dbReference>
<dbReference type="HOGENOM" id="CLU_3130605_0_0_1"/>
<keyword evidence="4" id="KW-1185">Reference proteome</keyword>
<dbReference type="InterPro" id="IPR003613">
    <property type="entry name" value="Ubox_domain"/>
</dbReference>
<evidence type="ECO:0000313" key="2">
    <source>
        <dbReference type="EMBL" id="EKX40873.1"/>
    </source>
</evidence>
<dbReference type="Pfam" id="PF04564">
    <property type="entry name" value="U-box"/>
    <property type="match status" value="1"/>
</dbReference>
<dbReference type="Proteomes" id="UP000011087">
    <property type="component" value="Unassembled WGS sequence"/>
</dbReference>
<organism evidence="2">
    <name type="scientific">Guillardia theta (strain CCMP2712)</name>
    <name type="common">Cryptophyte</name>
    <dbReference type="NCBI Taxonomy" id="905079"/>
    <lineage>
        <taxon>Eukaryota</taxon>
        <taxon>Cryptophyceae</taxon>
        <taxon>Pyrenomonadales</taxon>
        <taxon>Geminigeraceae</taxon>
        <taxon>Guillardia</taxon>
    </lineage>
</organism>
<gene>
    <name evidence="2" type="ORF">GUITHDRAFT_75270</name>
</gene>
<reference evidence="2 4" key="1">
    <citation type="journal article" date="2012" name="Nature">
        <title>Algal genomes reveal evolutionary mosaicism and the fate of nucleomorphs.</title>
        <authorList>
            <consortium name="DOE Joint Genome Institute"/>
            <person name="Curtis B.A."/>
            <person name="Tanifuji G."/>
            <person name="Burki F."/>
            <person name="Gruber A."/>
            <person name="Irimia M."/>
            <person name="Maruyama S."/>
            <person name="Arias M.C."/>
            <person name="Ball S.G."/>
            <person name="Gile G.H."/>
            <person name="Hirakawa Y."/>
            <person name="Hopkins J.F."/>
            <person name="Kuo A."/>
            <person name="Rensing S.A."/>
            <person name="Schmutz J."/>
            <person name="Symeonidi A."/>
            <person name="Elias M."/>
            <person name="Eveleigh R.J."/>
            <person name="Herman E.K."/>
            <person name="Klute M.J."/>
            <person name="Nakayama T."/>
            <person name="Obornik M."/>
            <person name="Reyes-Prieto A."/>
            <person name="Armbrust E.V."/>
            <person name="Aves S.J."/>
            <person name="Beiko R.G."/>
            <person name="Coutinho P."/>
            <person name="Dacks J.B."/>
            <person name="Durnford D.G."/>
            <person name="Fast N.M."/>
            <person name="Green B.R."/>
            <person name="Grisdale C.J."/>
            <person name="Hempel F."/>
            <person name="Henrissat B."/>
            <person name="Hoppner M.P."/>
            <person name="Ishida K."/>
            <person name="Kim E."/>
            <person name="Koreny L."/>
            <person name="Kroth P.G."/>
            <person name="Liu Y."/>
            <person name="Malik S.B."/>
            <person name="Maier U.G."/>
            <person name="McRose D."/>
            <person name="Mock T."/>
            <person name="Neilson J.A."/>
            <person name="Onodera N.T."/>
            <person name="Poole A.M."/>
            <person name="Pritham E.J."/>
            <person name="Richards T.A."/>
            <person name="Rocap G."/>
            <person name="Roy S.W."/>
            <person name="Sarai C."/>
            <person name="Schaack S."/>
            <person name="Shirato S."/>
            <person name="Slamovits C.H."/>
            <person name="Spencer D.F."/>
            <person name="Suzuki S."/>
            <person name="Worden A.Z."/>
            <person name="Zauner S."/>
            <person name="Barry K."/>
            <person name="Bell C."/>
            <person name="Bharti A.K."/>
            <person name="Crow J.A."/>
            <person name="Grimwood J."/>
            <person name="Kramer R."/>
            <person name="Lindquist E."/>
            <person name="Lucas S."/>
            <person name="Salamov A."/>
            <person name="McFadden G.I."/>
            <person name="Lane C.E."/>
            <person name="Keeling P.J."/>
            <person name="Gray M.W."/>
            <person name="Grigoriev I.V."/>
            <person name="Archibald J.M."/>
        </authorList>
    </citation>
    <scope>NUCLEOTIDE SEQUENCE</scope>
    <source>
        <strain evidence="2 4">CCMP2712</strain>
    </source>
</reference>
<dbReference type="AlphaFoldDB" id="L1IX86"/>
<feature type="domain" description="U-box" evidence="1">
    <location>
        <begin position="1"/>
        <end position="50"/>
    </location>
</feature>
<proteinExistence type="predicted"/>
<reference evidence="4" key="2">
    <citation type="submission" date="2012-11" db="EMBL/GenBank/DDBJ databases">
        <authorList>
            <person name="Kuo A."/>
            <person name="Curtis B.A."/>
            <person name="Tanifuji G."/>
            <person name="Burki F."/>
            <person name="Gruber A."/>
            <person name="Irimia M."/>
            <person name="Maruyama S."/>
            <person name="Arias M.C."/>
            <person name="Ball S.G."/>
            <person name="Gile G.H."/>
            <person name="Hirakawa Y."/>
            <person name="Hopkins J.F."/>
            <person name="Rensing S.A."/>
            <person name="Schmutz J."/>
            <person name="Symeonidi A."/>
            <person name="Elias M."/>
            <person name="Eveleigh R.J."/>
            <person name="Herman E.K."/>
            <person name="Klute M.J."/>
            <person name="Nakayama T."/>
            <person name="Obornik M."/>
            <person name="Reyes-Prieto A."/>
            <person name="Armbrust E.V."/>
            <person name="Aves S.J."/>
            <person name="Beiko R.G."/>
            <person name="Coutinho P."/>
            <person name="Dacks J.B."/>
            <person name="Durnford D.G."/>
            <person name="Fast N.M."/>
            <person name="Green B.R."/>
            <person name="Grisdale C."/>
            <person name="Hempe F."/>
            <person name="Henrissat B."/>
            <person name="Hoppner M.P."/>
            <person name="Ishida K.-I."/>
            <person name="Kim E."/>
            <person name="Koreny L."/>
            <person name="Kroth P.G."/>
            <person name="Liu Y."/>
            <person name="Malik S.-B."/>
            <person name="Maier U.G."/>
            <person name="McRose D."/>
            <person name="Mock T."/>
            <person name="Neilson J.A."/>
            <person name="Onodera N.T."/>
            <person name="Poole A.M."/>
            <person name="Pritham E.J."/>
            <person name="Richards T.A."/>
            <person name="Rocap G."/>
            <person name="Roy S.W."/>
            <person name="Sarai C."/>
            <person name="Schaack S."/>
            <person name="Shirato S."/>
            <person name="Slamovits C.H."/>
            <person name="Spencer D.F."/>
            <person name="Suzuki S."/>
            <person name="Worden A.Z."/>
            <person name="Zauner S."/>
            <person name="Barry K."/>
            <person name="Bell C."/>
            <person name="Bharti A.K."/>
            <person name="Crow J.A."/>
            <person name="Grimwood J."/>
            <person name="Kramer R."/>
            <person name="Lindquist E."/>
            <person name="Lucas S."/>
            <person name="Salamov A."/>
            <person name="McFadden G.I."/>
            <person name="Lane C.E."/>
            <person name="Keeling P.J."/>
            <person name="Gray M.W."/>
            <person name="Grigoriev I.V."/>
            <person name="Archibald J.M."/>
        </authorList>
    </citation>
    <scope>NUCLEOTIDE SEQUENCE</scope>
    <source>
        <strain evidence="4">CCMP2712</strain>
    </source>
</reference>
<dbReference type="GO" id="GO:0004842">
    <property type="term" value="F:ubiquitin-protein transferase activity"/>
    <property type="evidence" value="ECO:0007669"/>
    <property type="project" value="InterPro"/>
</dbReference>
<dbReference type="EnsemblProtists" id="EKX40873">
    <property type="protein sequence ID" value="EKX40873"/>
    <property type="gene ID" value="GUITHDRAFT_75270"/>
</dbReference>